<protein>
    <submittedName>
        <fullName evidence="2">Uncharacterized protein</fullName>
    </submittedName>
</protein>
<comment type="caution">
    <text evidence="2">The sequence shown here is derived from an EMBL/GenBank/DDBJ whole genome shotgun (WGS) entry which is preliminary data.</text>
</comment>
<feature type="compositionally biased region" description="Basic and acidic residues" evidence="1">
    <location>
        <begin position="1"/>
        <end position="11"/>
    </location>
</feature>
<proteinExistence type="predicted"/>
<dbReference type="EMBL" id="JAGHQM010000299">
    <property type="protein sequence ID" value="KAH0562740.1"/>
    <property type="molecule type" value="Genomic_DNA"/>
</dbReference>
<accession>A0A9P8RRI2</accession>
<feature type="region of interest" description="Disordered" evidence="1">
    <location>
        <begin position="181"/>
        <end position="215"/>
    </location>
</feature>
<gene>
    <name evidence="2" type="ORF">GP486_002603</name>
</gene>
<evidence type="ECO:0000256" key="1">
    <source>
        <dbReference type="SAM" id="MobiDB-lite"/>
    </source>
</evidence>
<name>A0A9P8RRI2_9PEZI</name>
<keyword evidence="3" id="KW-1185">Reference proteome</keyword>
<feature type="region of interest" description="Disordered" evidence="1">
    <location>
        <begin position="1"/>
        <end position="23"/>
    </location>
</feature>
<feature type="compositionally biased region" description="Polar residues" evidence="1">
    <location>
        <begin position="113"/>
        <end position="126"/>
    </location>
</feature>
<feature type="region of interest" description="Disordered" evidence="1">
    <location>
        <begin position="89"/>
        <end position="160"/>
    </location>
</feature>
<sequence>MNHMNPRDQILRKHNTITSDSARATSSADIATALFGSTTSGGYHRYNPDGHDEGVLVNKLNECISPKLRPTQPPINNSLQAIEGHRPEVTANGQPQTHKRASCLDAERPPQPSTRKIVTPTSWSQAREQKGYGGTQRGRGRRDCRGRGRNDGAVKGSLRGQRQQEFFDWRPSPCINALAETQQEKTDDSSGWSVSKIPLHRRTPRPPEGYDFSPPHPGFRRIAAWLDVLDENSTKGVGCSDLDNDPCPEDYAEGLSIFSTLSLGSRPPTPEDCLIAGDPSTAARRRRVQRVLHNQDRPEIPDAGGVKLMETVYDEARRKMNFVEVEDKW</sequence>
<organism evidence="2 3">
    <name type="scientific">Trichoglossum hirsutum</name>
    <dbReference type="NCBI Taxonomy" id="265104"/>
    <lineage>
        <taxon>Eukaryota</taxon>
        <taxon>Fungi</taxon>
        <taxon>Dikarya</taxon>
        <taxon>Ascomycota</taxon>
        <taxon>Pezizomycotina</taxon>
        <taxon>Geoglossomycetes</taxon>
        <taxon>Geoglossales</taxon>
        <taxon>Geoglossaceae</taxon>
        <taxon>Trichoglossum</taxon>
    </lineage>
</organism>
<evidence type="ECO:0000313" key="3">
    <source>
        <dbReference type="Proteomes" id="UP000750711"/>
    </source>
</evidence>
<reference evidence="2" key="1">
    <citation type="submission" date="2021-03" db="EMBL/GenBank/DDBJ databases">
        <title>Comparative genomics and phylogenomic investigation of the class Geoglossomycetes provide insights into ecological specialization and systematics.</title>
        <authorList>
            <person name="Melie T."/>
            <person name="Pirro S."/>
            <person name="Miller A.N."/>
            <person name="Quandt A."/>
        </authorList>
    </citation>
    <scope>NUCLEOTIDE SEQUENCE</scope>
    <source>
        <strain evidence="2">CAQ_001_2017</strain>
    </source>
</reference>
<feature type="compositionally biased region" description="Basic and acidic residues" evidence="1">
    <location>
        <begin position="141"/>
        <end position="152"/>
    </location>
</feature>
<evidence type="ECO:0000313" key="2">
    <source>
        <dbReference type="EMBL" id="KAH0562740.1"/>
    </source>
</evidence>
<dbReference type="Proteomes" id="UP000750711">
    <property type="component" value="Unassembled WGS sequence"/>
</dbReference>
<dbReference type="AlphaFoldDB" id="A0A9P8RRI2"/>